<comment type="subcellular location">
    <subcellularLocation>
        <location evidence="1">Secreted</location>
    </subcellularLocation>
</comment>
<comment type="similarity">
    <text evidence="2 6">Belongs to the TGF-beta family.</text>
</comment>
<reference evidence="10" key="1">
    <citation type="submission" date="2025-08" db="UniProtKB">
        <authorList>
            <consortium name="RefSeq"/>
        </authorList>
    </citation>
    <scope>IDENTIFICATION</scope>
    <source>
        <tissue evidence="10">Sperm</tissue>
    </source>
</reference>
<name>A0AAJ7TZ21_PETMA</name>
<feature type="region of interest" description="Disordered" evidence="7">
    <location>
        <begin position="298"/>
        <end position="328"/>
    </location>
</feature>
<dbReference type="InterPro" id="IPR017948">
    <property type="entry name" value="TGFb_CS"/>
</dbReference>
<dbReference type="PANTHER" id="PTHR11848:SF78">
    <property type="entry name" value="GROWTH_DIFFERENTIATION FACTOR 15"/>
    <property type="match status" value="1"/>
</dbReference>
<dbReference type="GO" id="GO:0005125">
    <property type="term" value="F:cytokine activity"/>
    <property type="evidence" value="ECO:0007669"/>
    <property type="project" value="TreeGrafter"/>
</dbReference>
<dbReference type="KEGG" id="pmrn:116952001"/>
<dbReference type="Gene3D" id="2.10.90.10">
    <property type="entry name" value="Cystine-knot cytokines"/>
    <property type="match status" value="1"/>
</dbReference>
<dbReference type="GeneID" id="116952001"/>
<sequence>MKSTTNSWICSSSNSTTTIIIITLIFCYLLCASHAARLHHHHHHHQHHQHQHHQHQHHQHHHQQQQHHHHEPGLQERDSRTTQEETEPSHAPLRHLSGEVEAIKREILERLGLEEPPMVPDASRGGPLQARLEQEQQEEEAWARYREMVARRAGSGSGVTGGGGGGDPESNPTTFTLTAHTGSPVMTSSSSSPPRSLRLHFSLEEVLAACSRHRLRVMSAHLALTSTLTQALAPASTLTLIHASGDASTTAPSTGSPDSEPRARLSLGVRLQRGVRSRHQASVDVSVALRGVIEKWLGDSSSSSTDNSSSSSNRSSEINISNSSGSSDIISGNINTTSTLAVDISLPSSPTAGETSPKSWASGVVLRVTLRARGPRRSTARRRSRRDASPEDCADSEQKKCCRSPMRVSFADIGWDDWVKAPAEYAAYACQGACPHRYKAANRYALLLAKMHRLTGGAVAGPCCVPAALEPLVLLHYDSDGKLAVSAVEDMIVSKCHCQ</sequence>
<evidence type="ECO:0000256" key="7">
    <source>
        <dbReference type="SAM" id="MobiDB-lite"/>
    </source>
</evidence>
<dbReference type="InterPro" id="IPR001839">
    <property type="entry name" value="TGF-b_C"/>
</dbReference>
<evidence type="ECO:0000313" key="9">
    <source>
        <dbReference type="Proteomes" id="UP001318040"/>
    </source>
</evidence>
<evidence type="ECO:0000256" key="5">
    <source>
        <dbReference type="ARBA" id="ARBA00023157"/>
    </source>
</evidence>
<dbReference type="GO" id="GO:0005615">
    <property type="term" value="C:extracellular space"/>
    <property type="evidence" value="ECO:0007669"/>
    <property type="project" value="TreeGrafter"/>
</dbReference>
<proteinExistence type="inferred from homology"/>
<feature type="compositionally biased region" description="Basic residues" evidence="7">
    <location>
        <begin position="373"/>
        <end position="385"/>
    </location>
</feature>
<dbReference type="CDD" id="cd19376">
    <property type="entry name" value="TGF_beta_GDF15"/>
    <property type="match status" value="1"/>
</dbReference>
<accession>A0AAJ7TZ21</accession>
<feature type="region of interest" description="Disordered" evidence="7">
    <location>
        <begin position="372"/>
        <end position="396"/>
    </location>
</feature>
<dbReference type="PANTHER" id="PTHR11848">
    <property type="entry name" value="TGF-BETA FAMILY"/>
    <property type="match status" value="1"/>
</dbReference>
<evidence type="ECO:0000256" key="1">
    <source>
        <dbReference type="ARBA" id="ARBA00004613"/>
    </source>
</evidence>
<dbReference type="SMART" id="SM00204">
    <property type="entry name" value="TGFB"/>
    <property type="match status" value="1"/>
</dbReference>
<keyword evidence="5" id="KW-1015">Disulfide bond</keyword>
<evidence type="ECO:0000256" key="2">
    <source>
        <dbReference type="ARBA" id="ARBA00006656"/>
    </source>
</evidence>
<evidence type="ECO:0000256" key="3">
    <source>
        <dbReference type="ARBA" id="ARBA00022525"/>
    </source>
</evidence>
<protein>
    <submittedName>
        <fullName evidence="10">Univin-like</fullName>
    </submittedName>
</protein>
<dbReference type="AlphaFoldDB" id="A0AAJ7TZ21"/>
<keyword evidence="3" id="KW-0964">Secreted</keyword>
<organism evidence="9 10">
    <name type="scientific">Petromyzon marinus</name>
    <name type="common">Sea lamprey</name>
    <dbReference type="NCBI Taxonomy" id="7757"/>
    <lineage>
        <taxon>Eukaryota</taxon>
        <taxon>Metazoa</taxon>
        <taxon>Chordata</taxon>
        <taxon>Craniata</taxon>
        <taxon>Vertebrata</taxon>
        <taxon>Cyclostomata</taxon>
        <taxon>Hyperoartia</taxon>
        <taxon>Petromyzontiformes</taxon>
        <taxon>Petromyzontidae</taxon>
        <taxon>Petromyzon</taxon>
    </lineage>
</organism>
<feature type="compositionally biased region" description="Basic residues" evidence="7">
    <location>
        <begin position="40"/>
        <end position="70"/>
    </location>
</feature>
<dbReference type="InterPro" id="IPR015615">
    <property type="entry name" value="TGF-beta-rel"/>
</dbReference>
<dbReference type="PROSITE" id="PS00250">
    <property type="entry name" value="TGF_BETA_1"/>
    <property type="match status" value="1"/>
</dbReference>
<dbReference type="Pfam" id="PF00019">
    <property type="entry name" value="TGF_beta"/>
    <property type="match status" value="1"/>
</dbReference>
<feature type="compositionally biased region" description="Basic and acidic residues" evidence="7">
    <location>
        <begin position="71"/>
        <end position="83"/>
    </location>
</feature>
<keyword evidence="9" id="KW-1185">Reference proteome</keyword>
<dbReference type="PROSITE" id="PS51362">
    <property type="entry name" value="TGF_BETA_2"/>
    <property type="match status" value="1"/>
</dbReference>
<gene>
    <name evidence="10" type="primary">LOC116952001</name>
</gene>
<keyword evidence="4 6" id="KW-0339">Growth factor</keyword>
<feature type="region of interest" description="Disordered" evidence="7">
    <location>
        <begin position="40"/>
        <end position="100"/>
    </location>
</feature>
<evidence type="ECO:0000256" key="4">
    <source>
        <dbReference type="ARBA" id="ARBA00023030"/>
    </source>
</evidence>
<dbReference type="SUPFAM" id="SSF57501">
    <property type="entry name" value="Cystine-knot cytokines"/>
    <property type="match status" value="1"/>
</dbReference>
<dbReference type="Proteomes" id="UP001318040">
    <property type="component" value="Chromosome 44"/>
</dbReference>
<dbReference type="GO" id="GO:0008083">
    <property type="term" value="F:growth factor activity"/>
    <property type="evidence" value="ECO:0007669"/>
    <property type="project" value="UniProtKB-KW"/>
</dbReference>
<feature type="domain" description="TGF-beta family profile" evidence="8">
    <location>
        <begin position="383"/>
        <end position="499"/>
    </location>
</feature>
<evidence type="ECO:0000256" key="6">
    <source>
        <dbReference type="RuleBase" id="RU000354"/>
    </source>
</evidence>
<dbReference type="RefSeq" id="XP_032826856.1">
    <property type="nucleotide sequence ID" value="XM_032970965.1"/>
</dbReference>
<evidence type="ECO:0000313" key="10">
    <source>
        <dbReference type="RefSeq" id="XP_032826856.1"/>
    </source>
</evidence>
<evidence type="ECO:0000259" key="8">
    <source>
        <dbReference type="PROSITE" id="PS51362"/>
    </source>
</evidence>
<dbReference type="InterPro" id="IPR029034">
    <property type="entry name" value="Cystine-knot_cytokine"/>
</dbReference>